<dbReference type="GO" id="GO:0006265">
    <property type="term" value="P:DNA topological change"/>
    <property type="evidence" value="ECO:0007669"/>
    <property type="project" value="InterPro"/>
</dbReference>
<dbReference type="Gene3D" id="6.10.10.80">
    <property type="entry name" value="Small, acid-soluble spore protein, alpha/beta type-like"/>
    <property type="match status" value="1"/>
</dbReference>
<protein>
    <submittedName>
        <fullName evidence="2">Small, acid-soluble spore protein, alpha/beta type</fullName>
    </submittedName>
</protein>
<dbReference type="EMBL" id="JAAZWO010000019">
    <property type="protein sequence ID" value="MBC2398874.1"/>
    <property type="molecule type" value="Genomic_DNA"/>
</dbReference>
<evidence type="ECO:0000313" key="2">
    <source>
        <dbReference type="EMBL" id="MBC2398874.1"/>
    </source>
</evidence>
<keyword evidence="3" id="KW-1185">Reference proteome</keyword>
<dbReference type="GO" id="GO:0003690">
    <property type="term" value="F:double-stranded DNA binding"/>
    <property type="evidence" value="ECO:0007669"/>
    <property type="project" value="InterPro"/>
</dbReference>
<dbReference type="AlphaFoldDB" id="A0A923J1J9"/>
<reference evidence="2 3" key="1">
    <citation type="submission" date="2020-04" db="EMBL/GenBank/DDBJ databases">
        <title>Genomic insights into acetone-butanol-ethanol (ABE) fermentation by sequencing solventogenic clostridia strains.</title>
        <authorList>
            <person name="Brown S."/>
        </authorList>
    </citation>
    <scope>NUCLEOTIDE SEQUENCE [LARGE SCALE GENOMIC DNA]</scope>
    <source>
        <strain evidence="2 3">DJ011</strain>
    </source>
</reference>
<dbReference type="InterPro" id="IPR001448">
    <property type="entry name" value="SASP_alpha/beta-type"/>
</dbReference>
<gene>
    <name evidence="2" type="ORF">HGG79_13990</name>
</gene>
<dbReference type="InterPro" id="IPR038300">
    <property type="entry name" value="SASP_sf_alpha/beta"/>
</dbReference>
<proteinExistence type="predicted"/>
<accession>A0A923J1J9</accession>
<organism evidence="2 3">
    <name type="scientific">Clostridium tetanomorphum</name>
    <dbReference type="NCBI Taxonomy" id="1553"/>
    <lineage>
        <taxon>Bacteria</taxon>
        <taxon>Bacillati</taxon>
        <taxon>Bacillota</taxon>
        <taxon>Clostridia</taxon>
        <taxon>Eubacteriales</taxon>
        <taxon>Clostridiaceae</taxon>
        <taxon>Clostridium</taxon>
    </lineage>
</organism>
<dbReference type="Pfam" id="PF00269">
    <property type="entry name" value="SASP"/>
    <property type="match status" value="1"/>
</dbReference>
<dbReference type="RefSeq" id="WP_035148517.1">
    <property type="nucleotide sequence ID" value="NZ_JAAZWO010000019.1"/>
</dbReference>
<sequence>MDKGKYLKDDETAISKDEKALQKLHYEVGNDINPEYINNGYLRGITSWEDGTMGGFMVKRMTEMAQRYIVDKDD</sequence>
<evidence type="ECO:0000256" key="1">
    <source>
        <dbReference type="ARBA" id="ARBA00003863"/>
    </source>
</evidence>
<comment type="function">
    <text evidence="1">SASP are bound to spore DNA. They are double-stranded DNA-binding proteins that cause DNA to change to an a-like conformation. They protect the DNA backbone from chemical and enzymatic cleavage and are thus involved in dormant spore's high resistance to UV light.</text>
</comment>
<dbReference type="Proteomes" id="UP000563151">
    <property type="component" value="Unassembled WGS sequence"/>
</dbReference>
<name>A0A923J1J9_CLOTT</name>
<evidence type="ECO:0000313" key="3">
    <source>
        <dbReference type="Proteomes" id="UP000563151"/>
    </source>
</evidence>
<comment type="caution">
    <text evidence="2">The sequence shown here is derived from an EMBL/GenBank/DDBJ whole genome shotgun (WGS) entry which is preliminary data.</text>
</comment>